<dbReference type="GO" id="GO:0047402">
    <property type="term" value="F:protein-glucosylgalactosylhydroxylysine glucosidase activity"/>
    <property type="evidence" value="ECO:0007669"/>
    <property type="project" value="TreeGrafter"/>
</dbReference>
<dbReference type="GO" id="GO:0005829">
    <property type="term" value="C:cytosol"/>
    <property type="evidence" value="ECO:0007669"/>
    <property type="project" value="TreeGrafter"/>
</dbReference>
<comment type="similarity">
    <text evidence="1">Belongs to the glycosyl hydrolase 65 family.</text>
</comment>
<comment type="caution">
    <text evidence="2">The sequence shown here is derived from an EMBL/GenBank/DDBJ whole genome shotgun (WGS) entry which is preliminary data.</text>
</comment>
<dbReference type="InterPro" id="IPR012341">
    <property type="entry name" value="6hp_glycosidase-like_sf"/>
</dbReference>
<reference evidence="2" key="2">
    <citation type="submission" date="2004-02" db="EMBL/GenBank/DDBJ databases">
        <authorList>
            <consortium name="Genoscope"/>
            <consortium name="Whitehead Institute Centre for Genome Research"/>
        </authorList>
    </citation>
    <scope>NUCLEOTIDE SEQUENCE</scope>
</reference>
<dbReference type="SUPFAM" id="SSF48208">
    <property type="entry name" value="Six-hairpin glycosidases"/>
    <property type="match status" value="1"/>
</dbReference>
<reference evidence="2" key="1">
    <citation type="journal article" date="2004" name="Nature">
        <title>Genome duplication in the teleost fish Tetraodon nigroviridis reveals the early vertebrate proto-karyotype.</title>
        <authorList>
            <person name="Jaillon O."/>
            <person name="Aury J.-M."/>
            <person name="Brunet F."/>
            <person name="Petit J.-L."/>
            <person name="Stange-Thomann N."/>
            <person name="Mauceli E."/>
            <person name="Bouneau L."/>
            <person name="Fischer C."/>
            <person name="Ozouf-Costaz C."/>
            <person name="Bernot A."/>
            <person name="Nicaud S."/>
            <person name="Jaffe D."/>
            <person name="Fisher S."/>
            <person name="Lutfalla G."/>
            <person name="Dossat C."/>
            <person name="Segurens B."/>
            <person name="Dasilva C."/>
            <person name="Salanoubat M."/>
            <person name="Levy M."/>
            <person name="Boudet N."/>
            <person name="Castellano S."/>
            <person name="Anthouard V."/>
            <person name="Jubin C."/>
            <person name="Castelli V."/>
            <person name="Katinka M."/>
            <person name="Vacherie B."/>
            <person name="Biemont C."/>
            <person name="Skalli Z."/>
            <person name="Cattolico L."/>
            <person name="Poulain J."/>
            <person name="De Berardinis V."/>
            <person name="Cruaud C."/>
            <person name="Duprat S."/>
            <person name="Brottier P."/>
            <person name="Coutanceau J.-P."/>
            <person name="Gouzy J."/>
            <person name="Parra G."/>
            <person name="Lardier G."/>
            <person name="Chapple C."/>
            <person name="McKernan K.J."/>
            <person name="McEwan P."/>
            <person name="Bosak S."/>
            <person name="Kellis M."/>
            <person name="Volff J.-N."/>
            <person name="Guigo R."/>
            <person name="Zody M.C."/>
            <person name="Mesirov J."/>
            <person name="Lindblad-Toh K."/>
            <person name="Birren B."/>
            <person name="Nusbaum C."/>
            <person name="Kahn D."/>
            <person name="Robinson-Rechavi M."/>
            <person name="Laudet V."/>
            <person name="Schachter V."/>
            <person name="Quetier F."/>
            <person name="Saurin W."/>
            <person name="Scarpelli C."/>
            <person name="Wincker P."/>
            <person name="Lander E.S."/>
            <person name="Weissenbach J."/>
            <person name="Roest Crollius H."/>
        </authorList>
    </citation>
    <scope>NUCLEOTIDE SEQUENCE [LARGE SCALE GENOMIC DNA]</scope>
</reference>
<protein>
    <submittedName>
        <fullName evidence="2">(spotted green pufferfish) hypothetical protein</fullName>
    </submittedName>
</protein>
<feature type="non-terminal residue" evidence="2">
    <location>
        <position position="1"/>
    </location>
</feature>
<gene>
    <name evidence="2" type="ORF">GSTENG00029866001</name>
</gene>
<proteinExistence type="inferred from homology"/>
<evidence type="ECO:0000313" key="2">
    <source>
        <dbReference type="EMBL" id="CAG08781.1"/>
    </source>
</evidence>
<dbReference type="PANTHER" id="PTHR11051">
    <property type="entry name" value="GLYCOSYL HYDROLASE-RELATED"/>
    <property type="match status" value="1"/>
</dbReference>
<dbReference type="PANTHER" id="PTHR11051:SF8">
    <property type="entry name" value="PROTEIN-GLUCOSYLGALACTOSYLHYDROXYLYSINE GLUCOSIDASE"/>
    <property type="match status" value="1"/>
</dbReference>
<organism evidence="2">
    <name type="scientific">Tetraodon nigroviridis</name>
    <name type="common">Spotted green pufferfish</name>
    <name type="synonym">Chelonodon nigroviridis</name>
    <dbReference type="NCBI Taxonomy" id="99883"/>
    <lineage>
        <taxon>Eukaryota</taxon>
        <taxon>Metazoa</taxon>
        <taxon>Chordata</taxon>
        <taxon>Craniata</taxon>
        <taxon>Vertebrata</taxon>
        <taxon>Euteleostomi</taxon>
        <taxon>Actinopterygii</taxon>
        <taxon>Neopterygii</taxon>
        <taxon>Teleostei</taxon>
        <taxon>Neoteleostei</taxon>
        <taxon>Acanthomorphata</taxon>
        <taxon>Eupercaria</taxon>
        <taxon>Tetraodontiformes</taxon>
        <taxon>Tetradontoidea</taxon>
        <taxon>Tetraodontidae</taxon>
        <taxon>Tetraodon</taxon>
    </lineage>
</organism>
<dbReference type="KEGG" id="tng:GSTEN00029866G001"/>
<accession>Q4RS51</accession>
<dbReference type="AlphaFoldDB" id="Q4RS51"/>
<dbReference type="InterPro" id="IPR008928">
    <property type="entry name" value="6-hairpin_glycosidase_sf"/>
</dbReference>
<dbReference type="Gene3D" id="1.50.10.10">
    <property type="match status" value="1"/>
</dbReference>
<sequence length="187" mass="20770">GHPVKQADTVMLGYPLGFQMPLEVRKNDLEVYEPVTDPNGPAMTWSMFAIGWLELGKAEKAQLLLHKCFQNIQAPFQVKSCLAPFNKEKSWLTDVGVFTPVPSGVERVGRRLRCRQLSHRNGRIPAGRALRLHRLQSSKGVPGLFPTSTQRHSRALHPWRDLSGLSDGLAAEERGCVCYSQAAGGQR</sequence>
<dbReference type="GO" id="GO:0005975">
    <property type="term" value="P:carbohydrate metabolic process"/>
    <property type="evidence" value="ECO:0007669"/>
    <property type="project" value="InterPro"/>
</dbReference>
<name>Q4RS51_TETNG</name>
<dbReference type="OrthoDB" id="200349at2759"/>
<dbReference type="EMBL" id="CAAE01015000">
    <property type="protein sequence ID" value="CAG08781.1"/>
    <property type="molecule type" value="Genomic_DNA"/>
</dbReference>
<evidence type="ECO:0000256" key="1">
    <source>
        <dbReference type="ARBA" id="ARBA00006768"/>
    </source>
</evidence>